<dbReference type="InterPro" id="IPR027383">
    <property type="entry name" value="Znf_put"/>
</dbReference>
<dbReference type="InterPro" id="IPR011009">
    <property type="entry name" value="Kinase-like_dom_sf"/>
</dbReference>
<dbReference type="Pfam" id="PF13490">
    <property type="entry name" value="zf-HC2"/>
    <property type="match status" value="1"/>
</dbReference>
<dbReference type="SUPFAM" id="SSF56112">
    <property type="entry name" value="Protein kinase-like (PK-like)"/>
    <property type="match status" value="1"/>
</dbReference>
<keyword evidence="1" id="KW-0808">Transferase</keyword>
<evidence type="ECO:0000256" key="4">
    <source>
        <dbReference type="ARBA" id="ARBA00022840"/>
    </source>
</evidence>
<dbReference type="SMART" id="SM00220">
    <property type="entry name" value="S_TKc"/>
    <property type="match status" value="1"/>
</dbReference>
<keyword evidence="2 5" id="KW-0547">Nucleotide-binding</keyword>
<keyword evidence="8" id="KW-0723">Serine/threonine-protein kinase</keyword>
<dbReference type="PROSITE" id="PS00107">
    <property type="entry name" value="PROTEIN_KINASE_ATP"/>
    <property type="match status" value="1"/>
</dbReference>
<dbReference type="Pfam" id="PF00069">
    <property type="entry name" value="Pkinase"/>
    <property type="match status" value="1"/>
</dbReference>
<evidence type="ECO:0000256" key="3">
    <source>
        <dbReference type="ARBA" id="ARBA00022777"/>
    </source>
</evidence>
<keyword evidence="3 8" id="KW-0418">Kinase</keyword>
<evidence type="ECO:0000256" key="2">
    <source>
        <dbReference type="ARBA" id="ARBA00022741"/>
    </source>
</evidence>
<organism evidence="8 9">
    <name type="scientific">Fimbriiglobus ruber</name>
    <dbReference type="NCBI Taxonomy" id="1908690"/>
    <lineage>
        <taxon>Bacteria</taxon>
        <taxon>Pseudomonadati</taxon>
        <taxon>Planctomycetota</taxon>
        <taxon>Planctomycetia</taxon>
        <taxon>Gemmatales</taxon>
        <taxon>Gemmataceae</taxon>
        <taxon>Fimbriiglobus</taxon>
    </lineage>
</organism>
<feature type="region of interest" description="Disordered" evidence="6">
    <location>
        <begin position="332"/>
        <end position="357"/>
    </location>
</feature>
<dbReference type="RefSeq" id="WP_088256881.1">
    <property type="nucleotide sequence ID" value="NZ_NIDE01000010.1"/>
</dbReference>
<sequence>MPPKDACPNSWQIEGWAAGSCTPTEAERLAAHLEVCPACARLFGAAEADGTFCSLLRGVAPRGKADEPVDPPSVRSLMEQLCHLPPAGSEWAAGEAEDWFDAPAGPDEIGRLGVYRVFERVGAGGMGVVFRAEDVDLARPVALKLLRPRLARSPGVRRRFLSEARTAAGLNHDNVVVIYQVGEVPRDDGESVPFIAMEFLEGSSLADWFRQNPYPSFSTAVRFAREIASGLAAAHARGVVHRDIKPGNVWVESIPDADREAPRAGAAGGAMRIRLLDFGIACSTGAPEHVPAAGTPGYMAPEQARGGPIDHRADLYSLGCILTQMLTGQTFPTSAPRNGRAFQVRGGNTLAPRRGTTGRVPRRLNELVRRLLAPRPTDRPASARVVEQELHALETRLAHRSWPWSRVAVAAGVLVVTLVGAAAWEWEWGRGTIEVEVAGGPCDVVVTGGKGEVVRLTTGNHWQTSLPPGHYSAVADEEGAAIEPAQFTIQTGQTQRLTLTGSPDGPVNAEWLKYVTALSPDRQVRAVHRKLKELNPGFSGKSEFWAVEDGLVTQFRVSTDEIRDISPVQGFPGLRMLGCYGSKPGRGKLADLSPLRGLPLKGLCCWNNPLADLSPLRGMRLTEFQAEHTRIDSLEDLKGMPIITLTIQNTKVRDLSPVAGMPLWGCFVHGCPVDDLGPLASTPVQVVRCDFRPARDTIVLKSIKTLVNINSLPVDQFWRSTGRNTSPSMPPVR</sequence>
<evidence type="ECO:0000259" key="7">
    <source>
        <dbReference type="PROSITE" id="PS50011"/>
    </source>
</evidence>
<dbReference type="OrthoDB" id="238911at2"/>
<dbReference type="Proteomes" id="UP000214646">
    <property type="component" value="Unassembled WGS sequence"/>
</dbReference>
<evidence type="ECO:0000313" key="9">
    <source>
        <dbReference type="Proteomes" id="UP000214646"/>
    </source>
</evidence>
<dbReference type="GO" id="GO:0004674">
    <property type="term" value="F:protein serine/threonine kinase activity"/>
    <property type="evidence" value="ECO:0007669"/>
    <property type="project" value="UniProtKB-KW"/>
</dbReference>
<dbReference type="GO" id="GO:0005524">
    <property type="term" value="F:ATP binding"/>
    <property type="evidence" value="ECO:0007669"/>
    <property type="project" value="UniProtKB-UniRule"/>
</dbReference>
<keyword evidence="4 5" id="KW-0067">ATP-binding</keyword>
<feature type="domain" description="Protein kinase" evidence="7">
    <location>
        <begin position="115"/>
        <end position="394"/>
    </location>
</feature>
<dbReference type="PROSITE" id="PS50011">
    <property type="entry name" value="PROTEIN_KINASE_DOM"/>
    <property type="match status" value="1"/>
</dbReference>
<dbReference type="PANTHER" id="PTHR43289">
    <property type="entry name" value="MITOGEN-ACTIVATED PROTEIN KINASE KINASE KINASE 20-RELATED"/>
    <property type="match status" value="1"/>
</dbReference>
<dbReference type="InterPro" id="IPR017441">
    <property type="entry name" value="Protein_kinase_ATP_BS"/>
</dbReference>
<comment type="caution">
    <text evidence="8">The sequence shown here is derived from an EMBL/GenBank/DDBJ whole genome shotgun (WGS) entry which is preliminary data.</text>
</comment>
<dbReference type="Gene3D" id="3.80.10.10">
    <property type="entry name" value="Ribonuclease Inhibitor"/>
    <property type="match status" value="1"/>
</dbReference>
<name>A0A225DD49_9BACT</name>
<dbReference type="PANTHER" id="PTHR43289:SF6">
    <property type="entry name" value="SERINE_THREONINE-PROTEIN KINASE NEKL-3"/>
    <property type="match status" value="1"/>
</dbReference>
<dbReference type="CDD" id="cd14014">
    <property type="entry name" value="STKc_PknB_like"/>
    <property type="match status" value="1"/>
</dbReference>
<evidence type="ECO:0000313" key="8">
    <source>
        <dbReference type="EMBL" id="OWK39402.1"/>
    </source>
</evidence>
<dbReference type="EMBL" id="NIDE01000010">
    <property type="protein sequence ID" value="OWK39402.1"/>
    <property type="molecule type" value="Genomic_DNA"/>
</dbReference>
<dbReference type="Gene3D" id="3.30.200.20">
    <property type="entry name" value="Phosphorylase Kinase, domain 1"/>
    <property type="match status" value="1"/>
</dbReference>
<protein>
    <submittedName>
        <fullName evidence="8">Serine/threonine protein kinase</fullName>
    </submittedName>
</protein>
<dbReference type="InterPro" id="IPR032675">
    <property type="entry name" value="LRR_dom_sf"/>
</dbReference>
<proteinExistence type="predicted"/>
<dbReference type="AlphaFoldDB" id="A0A225DD49"/>
<keyword evidence="9" id="KW-1185">Reference proteome</keyword>
<evidence type="ECO:0000256" key="6">
    <source>
        <dbReference type="SAM" id="MobiDB-lite"/>
    </source>
</evidence>
<evidence type="ECO:0000256" key="5">
    <source>
        <dbReference type="PROSITE-ProRule" id="PRU10141"/>
    </source>
</evidence>
<reference evidence="9" key="1">
    <citation type="submission" date="2017-06" db="EMBL/GenBank/DDBJ databases">
        <title>Genome analysis of Fimbriiglobus ruber SP5, the first member of the order Planctomycetales with confirmed chitinolytic capability.</title>
        <authorList>
            <person name="Ravin N.V."/>
            <person name="Rakitin A.L."/>
            <person name="Ivanova A.A."/>
            <person name="Beletsky A.V."/>
            <person name="Kulichevskaya I.S."/>
            <person name="Mardanov A.V."/>
            <person name="Dedysh S.N."/>
        </authorList>
    </citation>
    <scope>NUCLEOTIDE SEQUENCE [LARGE SCALE GENOMIC DNA]</scope>
    <source>
        <strain evidence="9">SP5</strain>
    </source>
</reference>
<dbReference type="InterPro" id="IPR000719">
    <property type="entry name" value="Prot_kinase_dom"/>
</dbReference>
<feature type="binding site" evidence="5">
    <location>
        <position position="144"/>
    </location>
    <ligand>
        <name>ATP</name>
        <dbReference type="ChEBI" id="CHEBI:30616"/>
    </ligand>
</feature>
<accession>A0A225DD49</accession>
<evidence type="ECO:0000256" key="1">
    <source>
        <dbReference type="ARBA" id="ARBA00022679"/>
    </source>
</evidence>
<gene>
    <name evidence="8" type="ORF">FRUB_05965</name>
</gene>
<dbReference type="Gene3D" id="1.10.510.10">
    <property type="entry name" value="Transferase(Phosphotransferase) domain 1"/>
    <property type="match status" value="1"/>
</dbReference>